<dbReference type="PANTHER" id="PTHR42942:SF1">
    <property type="entry name" value="ALKYLTRANSFERASE-LIKE PROTEIN 1"/>
    <property type="match status" value="1"/>
</dbReference>
<name>A0A853JH67_9GAMM</name>
<dbReference type="InterPro" id="IPR036388">
    <property type="entry name" value="WH-like_DNA-bd_sf"/>
</dbReference>
<proteinExistence type="predicted"/>
<dbReference type="PANTHER" id="PTHR42942">
    <property type="entry name" value="6-O-METHYLGUANINE DNA METHYLTRANSFERASE"/>
    <property type="match status" value="1"/>
</dbReference>
<dbReference type="Proteomes" id="UP000578091">
    <property type="component" value="Unassembled WGS sequence"/>
</dbReference>
<feature type="domain" description="Methylated-DNA-[protein]-cysteine S-methyltransferase DNA binding" evidence="2">
    <location>
        <begin position="7"/>
        <end position="86"/>
    </location>
</feature>
<evidence type="ECO:0000259" key="2">
    <source>
        <dbReference type="Pfam" id="PF01035"/>
    </source>
</evidence>
<dbReference type="Gene3D" id="1.10.10.10">
    <property type="entry name" value="Winged helix-like DNA-binding domain superfamily/Winged helix DNA-binding domain"/>
    <property type="match status" value="1"/>
</dbReference>
<dbReference type="GO" id="GO:0003824">
    <property type="term" value="F:catalytic activity"/>
    <property type="evidence" value="ECO:0007669"/>
    <property type="project" value="InterPro"/>
</dbReference>
<dbReference type="InterPro" id="IPR052520">
    <property type="entry name" value="ATL_DNA_repair"/>
</dbReference>
<dbReference type="EMBL" id="JACCKA010000088">
    <property type="protein sequence ID" value="NZA28094.1"/>
    <property type="molecule type" value="Genomic_DNA"/>
</dbReference>
<evidence type="ECO:0000313" key="4">
    <source>
        <dbReference type="Proteomes" id="UP000578091"/>
    </source>
</evidence>
<comment type="caution">
    <text evidence="3">The sequence shown here is derived from an EMBL/GenBank/DDBJ whole genome shotgun (WGS) entry which is preliminary data.</text>
</comment>
<keyword evidence="4" id="KW-1185">Reference proteome</keyword>
<dbReference type="RefSeq" id="WP_180679858.1">
    <property type="nucleotide sequence ID" value="NZ_JACCKA010000088.1"/>
</dbReference>
<dbReference type="SUPFAM" id="SSF46767">
    <property type="entry name" value="Methylated DNA-protein cysteine methyltransferase, C-terminal domain"/>
    <property type="match status" value="1"/>
</dbReference>
<dbReference type="InterPro" id="IPR036217">
    <property type="entry name" value="MethylDNA_cys_MeTrfase_DNAb"/>
</dbReference>
<accession>A0A853JH67</accession>
<reference evidence="3 4" key="1">
    <citation type="submission" date="2020-07" db="EMBL/GenBank/DDBJ databases">
        <title>Luteimonas sp. SJ-92.</title>
        <authorList>
            <person name="Huang X.-X."/>
            <person name="Xu L."/>
            <person name="Sun J.-Q."/>
        </authorList>
    </citation>
    <scope>NUCLEOTIDE SEQUENCE [LARGE SCALE GENOMIC DNA]</scope>
    <source>
        <strain evidence="3 4">SJ-92</strain>
    </source>
</reference>
<protein>
    <submittedName>
        <fullName evidence="3">MGMT family protein</fullName>
    </submittedName>
</protein>
<dbReference type="GO" id="GO:0006281">
    <property type="term" value="P:DNA repair"/>
    <property type="evidence" value="ECO:0007669"/>
    <property type="project" value="InterPro"/>
</dbReference>
<evidence type="ECO:0000256" key="1">
    <source>
        <dbReference type="ARBA" id="ARBA00022763"/>
    </source>
</evidence>
<gene>
    <name evidence="3" type="ORF">H0E84_17075</name>
</gene>
<dbReference type="AlphaFoldDB" id="A0A853JH67"/>
<keyword evidence="1" id="KW-0227">DNA damage</keyword>
<organism evidence="3 4">
    <name type="scientific">Luteimonas salinisoli</name>
    <dbReference type="NCBI Taxonomy" id="2752307"/>
    <lineage>
        <taxon>Bacteria</taxon>
        <taxon>Pseudomonadati</taxon>
        <taxon>Pseudomonadota</taxon>
        <taxon>Gammaproteobacteria</taxon>
        <taxon>Lysobacterales</taxon>
        <taxon>Lysobacteraceae</taxon>
        <taxon>Luteimonas</taxon>
    </lineage>
</organism>
<dbReference type="Pfam" id="PF01035">
    <property type="entry name" value="DNA_binding_1"/>
    <property type="match status" value="1"/>
</dbReference>
<evidence type="ECO:0000313" key="3">
    <source>
        <dbReference type="EMBL" id="NZA28094.1"/>
    </source>
</evidence>
<dbReference type="InterPro" id="IPR014048">
    <property type="entry name" value="MethylDNA_cys_MeTrfase_DNA-bd"/>
</dbReference>
<sequence length="111" mass="12161">MDQLSAEARILAAIRAIPRGRVAGYGEVARRAGLPGRARLVARILAGNGDDALPWHRVLRSDGRIAFAENSRGWREQARRLRAEGVEVVRGRVRMVRPDADLDAALWGPSA</sequence>
<dbReference type="CDD" id="cd06445">
    <property type="entry name" value="ATase"/>
    <property type="match status" value="1"/>
</dbReference>